<evidence type="ECO:0000313" key="2">
    <source>
        <dbReference type="WBParaSite" id="nRc.2.0.1.t21097-RA"/>
    </source>
</evidence>
<reference evidence="2" key="1">
    <citation type="submission" date="2022-11" db="UniProtKB">
        <authorList>
            <consortium name="WormBaseParasite"/>
        </authorList>
    </citation>
    <scope>IDENTIFICATION</scope>
</reference>
<dbReference type="Proteomes" id="UP000887565">
    <property type="component" value="Unplaced"/>
</dbReference>
<accession>A0A915J3Q2</accession>
<proteinExistence type="predicted"/>
<sequence length="70" mass="7862">MARELSDLQSELKSIKGVLKMAVDDDAFDKKMAKLCGTRTAFENLELCANFVVDKDFDDNENEKADEADD</sequence>
<protein>
    <submittedName>
        <fullName evidence="2">Uncharacterized protein</fullName>
    </submittedName>
</protein>
<name>A0A915J3Q2_ROMCU</name>
<evidence type="ECO:0000313" key="1">
    <source>
        <dbReference type="Proteomes" id="UP000887565"/>
    </source>
</evidence>
<organism evidence="1 2">
    <name type="scientific">Romanomermis culicivorax</name>
    <name type="common">Nematode worm</name>
    <dbReference type="NCBI Taxonomy" id="13658"/>
    <lineage>
        <taxon>Eukaryota</taxon>
        <taxon>Metazoa</taxon>
        <taxon>Ecdysozoa</taxon>
        <taxon>Nematoda</taxon>
        <taxon>Enoplea</taxon>
        <taxon>Dorylaimia</taxon>
        <taxon>Mermithida</taxon>
        <taxon>Mermithoidea</taxon>
        <taxon>Mermithidae</taxon>
        <taxon>Romanomermis</taxon>
    </lineage>
</organism>
<dbReference type="AlphaFoldDB" id="A0A915J3Q2"/>
<keyword evidence="1" id="KW-1185">Reference proteome</keyword>
<dbReference type="WBParaSite" id="nRc.2.0.1.t21097-RA">
    <property type="protein sequence ID" value="nRc.2.0.1.t21097-RA"/>
    <property type="gene ID" value="nRc.2.0.1.g21097"/>
</dbReference>